<dbReference type="STRING" id="1160509.A0A3N4I6B9"/>
<organism evidence="2 3">
    <name type="scientific">Ascobolus immersus RN42</name>
    <dbReference type="NCBI Taxonomy" id="1160509"/>
    <lineage>
        <taxon>Eukaryota</taxon>
        <taxon>Fungi</taxon>
        <taxon>Dikarya</taxon>
        <taxon>Ascomycota</taxon>
        <taxon>Pezizomycotina</taxon>
        <taxon>Pezizomycetes</taxon>
        <taxon>Pezizales</taxon>
        <taxon>Ascobolaceae</taxon>
        <taxon>Ascobolus</taxon>
    </lineage>
</organism>
<feature type="compositionally biased region" description="Acidic residues" evidence="1">
    <location>
        <begin position="95"/>
        <end position="105"/>
    </location>
</feature>
<evidence type="ECO:0000313" key="3">
    <source>
        <dbReference type="Proteomes" id="UP000275078"/>
    </source>
</evidence>
<dbReference type="AlphaFoldDB" id="A0A3N4I6B9"/>
<dbReference type="EMBL" id="ML119683">
    <property type="protein sequence ID" value="RPA81007.1"/>
    <property type="molecule type" value="Genomic_DNA"/>
</dbReference>
<proteinExistence type="predicted"/>
<evidence type="ECO:0008006" key="4">
    <source>
        <dbReference type="Google" id="ProtNLM"/>
    </source>
</evidence>
<gene>
    <name evidence="2" type="ORF">BJ508DRAFT_326847</name>
</gene>
<feature type="compositionally biased region" description="Basic and acidic residues" evidence="1">
    <location>
        <begin position="754"/>
        <end position="768"/>
    </location>
</feature>
<feature type="region of interest" description="Disordered" evidence="1">
    <location>
        <begin position="745"/>
        <end position="768"/>
    </location>
</feature>
<sequence length="972" mass="110672">MSLRISARCRETIETFNAQLRNSTENEALRHALEDARTRFSVWTGNVGAFAPNNANIDHRLRDNHDVATVLLEMLNRLKDDLESLTDGHLLPVLEESEPEEDSDEEGARDCSHDEATDVYNPDDDYAEVESVNSSASSGLKPSSSNAASTKSNISPEQAHEDEFSETLASINSVLDRLFRFAAVLRSRTSSSENARVRSFMERRARDKTEDDLDFEESTRLFLFELPFFENAPRKLKERLYETMVLRRMTLLYRQRHQAKLKQDQRQILPSSTPLEESYTSAEFCGEDIVDAADYLLTRPGLETLPTNQMVAPTRDVTIRPTYANSEGYKLSETNASSINIKMLNRYETASVSNYSVITRDGATRRSQLDIPRAPKSQALNDGRIECPYCFQFIKAEETKEPRWSRHLLKDISPYVCIFTECGQGNDTLFRTPEEWHCHLQEHCTFWRCPNPEHEDFSYDSKLGLKHHFLSDHAGEFTESQASQLVDICVLYSGDPFEVIGGVFQIDGKDCPLCTMFSYESEDESIVDEQSPQTKLLNHILMHLERLALRCLPVAGQEEDASNSELKGCSQSDGSGDYQHPQYQIRRLSLDSNTADRSEFLGEDKEVALLQEYQKDQLQLPELTDTAEAEHARIWQDIHDMLDRKFNSGVEGDGALQKFAFRSGEFGNRKSDDAFGSHKDLEQDGETKHLSELRKDKQGAPFPGMSPVALVEVESADLFQSKQDLLFQQKADQDDIQTWHTEGTGCKKQTHYSGDSRREYPQDTSGDKVKYQADKLAPPELSHEAKVEHPSWIQDVQDMQHGRQRVVYEDEVADNGNLDLQSRLGGDVSESSNADRTFETTALLLQRLRLLIEAAEYSSKNFQRTSNAERGLHEFYLEIYYEGFILKKTLESVFRSIPGIDNERRDRIIACDDVSWWLDEDVIGSLKSIFPANSLQTFLLGMETLNSLFIKMMENGIARASDLNKVLSFLAW</sequence>
<dbReference type="PANTHER" id="PTHR35391:SF7">
    <property type="entry name" value="C2H2-TYPE DOMAIN-CONTAINING PROTEIN"/>
    <property type="match status" value="1"/>
</dbReference>
<feature type="region of interest" description="Disordered" evidence="1">
    <location>
        <begin position="89"/>
        <end position="161"/>
    </location>
</feature>
<name>A0A3N4I6B9_ASCIM</name>
<keyword evidence="3" id="KW-1185">Reference proteome</keyword>
<accession>A0A3N4I6B9</accession>
<dbReference type="Proteomes" id="UP000275078">
    <property type="component" value="Unassembled WGS sequence"/>
</dbReference>
<feature type="compositionally biased region" description="Low complexity" evidence="1">
    <location>
        <begin position="129"/>
        <end position="149"/>
    </location>
</feature>
<dbReference type="PANTHER" id="PTHR35391">
    <property type="entry name" value="C2H2-TYPE DOMAIN-CONTAINING PROTEIN-RELATED"/>
    <property type="match status" value="1"/>
</dbReference>
<feature type="compositionally biased region" description="Basic and acidic residues" evidence="1">
    <location>
        <begin position="106"/>
        <end position="116"/>
    </location>
</feature>
<protein>
    <recommendedName>
        <fullName evidence="4">C2H2-type domain-containing protein</fullName>
    </recommendedName>
</protein>
<evidence type="ECO:0000313" key="2">
    <source>
        <dbReference type="EMBL" id="RPA81007.1"/>
    </source>
</evidence>
<dbReference type="OrthoDB" id="20872at2759"/>
<evidence type="ECO:0000256" key="1">
    <source>
        <dbReference type="SAM" id="MobiDB-lite"/>
    </source>
</evidence>
<reference evidence="2 3" key="1">
    <citation type="journal article" date="2018" name="Nat. Ecol. Evol.">
        <title>Pezizomycetes genomes reveal the molecular basis of ectomycorrhizal truffle lifestyle.</title>
        <authorList>
            <person name="Murat C."/>
            <person name="Payen T."/>
            <person name="Noel B."/>
            <person name="Kuo A."/>
            <person name="Morin E."/>
            <person name="Chen J."/>
            <person name="Kohler A."/>
            <person name="Krizsan K."/>
            <person name="Balestrini R."/>
            <person name="Da Silva C."/>
            <person name="Montanini B."/>
            <person name="Hainaut M."/>
            <person name="Levati E."/>
            <person name="Barry K.W."/>
            <person name="Belfiori B."/>
            <person name="Cichocki N."/>
            <person name="Clum A."/>
            <person name="Dockter R.B."/>
            <person name="Fauchery L."/>
            <person name="Guy J."/>
            <person name="Iotti M."/>
            <person name="Le Tacon F."/>
            <person name="Lindquist E.A."/>
            <person name="Lipzen A."/>
            <person name="Malagnac F."/>
            <person name="Mello A."/>
            <person name="Molinier V."/>
            <person name="Miyauchi S."/>
            <person name="Poulain J."/>
            <person name="Riccioni C."/>
            <person name="Rubini A."/>
            <person name="Sitrit Y."/>
            <person name="Splivallo R."/>
            <person name="Traeger S."/>
            <person name="Wang M."/>
            <person name="Zifcakova L."/>
            <person name="Wipf D."/>
            <person name="Zambonelli A."/>
            <person name="Paolocci F."/>
            <person name="Nowrousian M."/>
            <person name="Ottonello S."/>
            <person name="Baldrian P."/>
            <person name="Spatafora J.W."/>
            <person name="Henrissat B."/>
            <person name="Nagy L.G."/>
            <person name="Aury J.M."/>
            <person name="Wincker P."/>
            <person name="Grigoriev I.V."/>
            <person name="Bonfante P."/>
            <person name="Martin F.M."/>
        </authorList>
    </citation>
    <scope>NUCLEOTIDE SEQUENCE [LARGE SCALE GENOMIC DNA]</scope>
    <source>
        <strain evidence="2 3">RN42</strain>
    </source>
</reference>